<dbReference type="Gene3D" id="1.10.150.340">
    <property type="entry name" value="Pyrimidine 5'-nucleotidase (UMPH-1), N-terminal domain"/>
    <property type="match status" value="1"/>
</dbReference>
<evidence type="ECO:0000256" key="3">
    <source>
        <dbReference type="ARBA" id="ARBA00012643"/>
    </source>
</evidence>
<evidence type="ECO:0000256" key="8">
    <source>
        <dbReference type="ARBA" id="ARBA00023080"/>
    </source>
</evidence>
<evidence type="ECO:0000256" key="2">
    <source>
        <dbReference type="ARBA" id="ARBA00008389"/>
    </source>
</evidence>
<keyword evidence="9" id="KW-0963">Cytoplasm</keyword>
<organism evidence="10 11">
    <name type="scientific">Orchesella dallaii</name>
    <dbReference type="NCBI Taxonomy" id="48710"/>
    <lineage>
        <taxon>Eukaryota</taxon>
        <taxon>Metazoa</taxon>
        <taxon>Ecdysozoa</taxon>
        <taxon>Arthropoda</taxon>
        <taxon>Hexapoda</taxon>
        <taxon>Collembola</taxon>
        <taxon>Entomobryomorpha</taxon>
        <taxon>Entomobryoidea</taxon>
        <taxon>Orchesellidae</taxon>
        <taxon>Orchesellinae</taxon>
        <taxon>Orchesella</taxon>
    </lineage>
</organism>
<proteinExistence type="inferred from homology"/>
<comment type="similarity">
    <text evidence="2 9">Belongs to the pyrimidine 5'-nucleotidase family.</text>
</comment>
<dbReference type="InterPro" id="IPR006434">
    <property type="entry name" value="Pyrimidine_nucleotidase_eu"/>
</dbReference>
<keyword evidence="5 9" id="KW-0547">Nucleotide-binding</keyword>
<dbReference type="EC" id="3.1.3.5" evidence="3 9"/>
<gene>
    <name evidence="10" type="ORF">ODALV1_LOCUS961</name>
</gene>
<dbReference type="SFLD" id="SFLDS00003">
    <property type="entry name" value="Haloacid_Dehalogenase"/>
    <property type="match status" value="1"/>
</dbReference>
<evidence type="ECO:0000256" key="7">
    <source>
        <dbReference type="ARBA" id="ARBA00022842"/>
    </source>
</evidence>
<evidence type="ECO:0000313" key="11">
    <source>
        <dbReference type="Proteomes" id="UP001642540"/>
    </source>
</evidence>
<comment type="catalytic activity">
    <reaction evidence="1 9">
        <text>a ribonucleoside 5'-phosphate + H2O = a ribonucleoside + phosphate</text>
        <dbReference type="Rhea" id="RHEA:12484"/>
        <dbReference type="ChEBI" id="CHEBI:15377"/>
        <dbReference type="ChEBI" id="CHEBI:18254"/>
        <dbReference type="ChEBI" id="CHEBI:43474"/>
        <dbReference type="ChEBI" id="CHEBI:58043"/>
        <dbReference type="EC" id="3.1.3.5"/>
    </reaction>
</comment>
<keyword evidence="11" id="KW-1185">Reference proteome</keyword>
<evidence type="ECO:0000256" key="4">
    <source>
        <dbReference type="ARBA" id="ARBA00022723"/>
    </source>
</evidence>
<evidence type="ECO:0000256" key="1">
    <source>
        <dbReference type="ARBA" id="ARBA00000815"/>
    </source>
</evidence>
<comment type="caution">
    <text evidence="10">The sequence shown here is derived from an EMBL/GenBank/DDBJ whole genome shotgun (WGS) entry which is preliminary data.</text>
</comment>
<dbReference type="Pfam" id="PF05822">
    <property type="entry name" value="UMPH-1"/>
    <property type="match status" value="1"/>
</dbReference>
<dbReference type="PANTHER" id="PTHR13045">
    <property type="entry name" value="5'-NUCLEOTIDASE"/>
    <property type="match status" value="1"/>
</dbReference>
<accession>A0ABP1PK79</accession>
<name>A0ABP1PK79_9HEXA</name>
<sequence length="318" mass="35859">MLLRKSLLYQLMSWAKMTPLVDQVLTAYGRSEQVKIKNLEQTEKLLQSIVSSGPQALQVITDFDATLSRYHANGKKCESSYGVIAHSPLVTKKLKEDAIELFEKYYPIEINVSMSADEKTPHMIEWYQKSHESFLDSYPRLNLSQITEMARDAHVILRENSHKMLKTLHSVNIPALVLSAGMGNLVEEILKINSVNFSNVKVIANFMQFDETGLLKGFSEPVVHVFNKNEAVLHDDHAAYFENLKSRHNVILMGDSLGDTNMATGVQNAETVLKIGFLNTHLEDHLPAYMDSFDVVLVDDQSMDFINSILDLVINDGT</sequence>
<dbReference type="SFLD" id="SFLDG01128">
    <property type="entry name" value="C1.4:_5'-Nucleotidase_Like"/>
    <property type="match status" value="1"/>
</dbReference>
<dbReference type="NCBIfam" id="TIGR01544">
    <property type="entry name" value="HAD-SF-IE"/>
    <property type="match status" value="1"/>
</dbReference>
<evidence type="ECO:0000256" key="6">
    <source>
        <dbReference type="ARBA" id="ARBA00022801"/>
    </source>
</evidence>
<protein>
    <recommendedName>
        <fullName evidence="3 9">5'-nucleotidase</fullName>
        <ecNumber evidence="3 9">3.1.3.5</ecNumber>
    </recommendedName>
</protein>
<dbReference type="Gene3D" id="3.40.50.1000">
    <property type="entry name" value="HAD superfamily/HAD-like"/>
    <property type="match status" value="1"/>
</dbReference>
<keyword evidence="4" id="KW-0479">Metal-binding</keyword>
<keyword evidence="7" id="KW-0460">Magnesium</keyword>
<evidence type="ECO:0000256" key="9">
    <source>
        <dbReference type="RuleBase" id="RU361276"/>
    </source>
</evidence>
<evidence type="ECO:0000256" key="5">
    <source>
        <dbReference type="ARBA" id="ARBA00022741"/>
    </source>
</evidence>
<keyword evidence="6 9" id="KW-0378">Hydrolase</keyword>
<dbReference type="InterPro" id="IPR023214">
    <property type="entry name" value="HAD_sf"/>
</dbReference>
<dbReference type="Proteomes" id="UP001642540">
    <property type="component" value="Unassembled WGS sequence"/>
</dbReference>
<dbReference type="InterPro" id="IPR036412">
    <property type="entry name" value="HAD-like_sf"/>
</dbReference>
<dbReference type="PANTHER" id="PTHR13045:SF0">
    <property type="entry name" value="7-METHYLGUANOSINE PHOSPHATE-SPECIFIC 5'-NUCLEOTIDASE"/>
    <property type="match status" value="1"/>
</dbReference>
<reference evidence="10 11" key="1">
    <citation type="submission" date="2024-08" db="EMBL/GenBank/DDBJ databases">
        <authorList>
            <person name="Cucini C."/>
            <person name="Frati F."/>
        </authorList>
    </citation>
    <scope>NUCLEOTIDE SEQUENCE [LARGE SCALE GENOMIC DNA]</scope>
</reference>
<evidence type="ECO:0000313" key="10">
    <source>
        <dbReference type="EMBL" id="CAL8069850.1"/>
    </source>
</evidence>
<keyword evidence="8 9" id="KW-0546">Nucleotide metabolism</keyword>
<dbReference type="SUPFAM" id="SSF56784">
    <property type="entry name" value="HAD-like"/>
    <property type="match status" value="1"/>
</dbReference>
<dbReference type="EMBL" id="CAXLJM020000004">
    <property type="protein sequence ID" value="CAL8069850.1"/>
    <property type="molecule type" value="Genomic_DNA"/>
</dbReference>
<comment type="subcellular location">
    <subcellularLocation>
        <location evidence="9">Cytoplasm</location>
    </subcellularLocation>
</comment>